<evidence type="ECO:0000313" key="1">
    <source>
        <dbReference type="EMBL" id="GGJ63640.1"/>
    </source>
</evidence>
<reference evidence="1" key="1">
    <citation type="journal article" date="2014" name="Int. J. Syst. Evol. Microbiol.">
        <title>Complete genome sequence of Corynebacterium casei LMG S-19264T (=DSM 44701T), isolated from a smear-ripened cheese.</title>
        <authorList>
            <consortium name="US DOE Joint Genome Institute (JGI-PGF)"/>
            <person name="Walter F."/>
            <person name="Albersmeier A."/>
            <person name="Kalinowski J."/>
            <person name="Ruckert C."/>
        </authorList>
    </citation>
    <scope>NUCLEOTIDE SEQUENCE</scope>
    <source>
        <strain evidence="1">JCM 3086</strain>
    </source>
</reference>
<dbReference type="InterPro" id="IPR011004">
    <property type="entry name" value="Trimer_LpxA-like_sf"/>
</dbReference>
<dbReference type="AlphaFoldDB" id="A0A917P677"/>
<sequence length="124" mass="13271">METPFLPPILRLFGARIGRRAWIGTTYLTEFDLVRVGDYATIDRDVSLQTHLFEDRVMKMSAVTVGPSASVGTRTVVLYDAVVGAGVRLGALSLVMKGEHLTPGTDWQGLPAEGRAAPTAPCAA</sequence>
<reference evidence="1" key="2">
    <citation type="submission" date="2020-09" db="EMBL/GenBank/DDBJ databases">
        <authorList>
            <person name="Sun Q."/>
            <person name="Ohkuma M."/>
        </authorList>
    </citation>
    <scope>NUCLEOTIDE SEQUENCE</scope>
    <source>
        <strain evidence="1">JCM 3086</strain>
    </source>
</reference>
<evidence type="ECO:0008006" key="3">
    <source>
        <dbReference type="Google" id="ProtNLM"/>
    </source>
</evidence>
<name>A0A917P677_9ACTN</name>
<dbReference type="EMBL" id="BMQA01000076">
    <property type="protein sequence ID" value="GGJ63640.1"/>
    <property type="molecule type" value="Genomic_DNA"/>
</dbReference>
<keyword evidence="2" id="KW-1185">Reference proteome</keyword>
<dbReference type="SUPFAM" id="SSF51161">
    <property type="entry name" value="Trimeric LpxA-like enzymes"/>
    <property type="match status" value="1"/>
</dbReference>
<accession>A0A917P677</accession>
<protein>
    <recommendedName>
        <fullName evidence="3">Acetyltransferase</fullName>
    </recommendedName>
</protein>
<evidence type="ECO:0000313" key="2">
    <source>
        <dbReference type="Proteomes" id="UP000657574"/>
    </source>
</evidence>
<dbReference type="Gene3D" id="2.160.10.10">
    <property type="entry name" value="Hexapeptide repeat proteins"/>
    <property type="match status" value="1"/>
</dbReference>
<dbReference type="Proteomes" id="UP000657574">
    <property type="component" value="Unassembled WGS sequence"/>
</dbReference>
<gene>
    <name evidence="1" type="ORF">GCM10010121_087820</name>
</gene>
<organism evidence="1 2">
    <name type="scientific">Streptomyces brasiliensis</name>
    <dbReference type="NCBI Taxonomy" id="1954"/>
    <lineage>
        <taxon>Bacteria</taxon>
        <taxon>Bacillati</taxon>
        <taxon>Actinomycetota</taxon>
        <taxon>Actinomycetes</taxon>
        <taxon>Kitasatosporales</taxon>
        <taxon>Streptomycetaceae</taxon>
        <taxon>Streptomyces</taxon>
    </lineage>
</organism>
<proteinExistence type="predicted"/>
<comment type="caution">
    <text evidence="1">The sequence shown here is derived from an EMBL/GenBank/DDBJ whole genome shotgun (WGS) entry which is preliminary data.</text>
</comment>